<dbReference type="Pfam" id="PF18029">
    <property type="entry name" value="Glyoxalase_6"/>
    <property type="match status" value="1"/>
</dbReference>
<name>A0A545TLE5_9GAMM</name>
<dbReference type="SUPFAM" id="SSF54593">
    <property type="entry name" value="Glyoxalase/Bleomycin resistance protein/Dihydroxybiphenyl dioxygenase"/>
    <property type="match status" value="1"/>
</dbReference>
<gene>
    <name evidence="2" type="ORF">FKG94_13260</name>
</gene>
<evidence type="ECO:0000259" key="1">
    <source>
        <dbReference type="PROSITE" id="PS51819"/>
    </source>
</evidence>
<comment type="caution">
    <text evidence="2">The sequence shown here is derived from an EMBL/GenBank/DDBJ whole genome shotgun (WGS) entry which is preliminary data.</text>
</comment>
<keyword evidence="3" id="KW-1185">Reference proteome</keyword>
<dbReference type="OrthoDB" id="5522469at2"/>
<dbReference type="InterPro" id="IPR037523">
    <property type="entry name" value="VOC_core"/>
</dbReference>
<dbReference type="PROSITE" id="PS51819">
    <property type="entry name" value="VOC"/>
    <property type="match status" value="1"/>
</dbReference>
<dbReference type="Proteomes" id="UP000319732">
    <property type="component" value="Unassembled WGS sequence"/>
</dbReference>
<dbReference type="CDD" id="cd06587">
    <property type="entry name" value="VOC"/>
    <property type="match status" value="1"/>
</dbReference>
<dbReference type="AlphaFoldDB" id="A0A545TLE5"/>
<dbReference type="Gene3D" id="3.10.180.10">
    <property type="entry name" value="2,3-Dihydroxybiphenyl 1,2-Dioxygenase, domain 1"/>
    <property type="match status" value="1"/>
</dbReference>
<feature type="domain" description="VOC" evidence="1">
    <location>
        <begin position="34"/>
        <end position="159"/>
    </location>
</feature>
<dbReference type="InterPro" id="IPR041581">
    <property type="entry name" value="Glyoxalase_6"/>
</dbReference>
<reference evidence="2 3" key="1">
    <citation type="submission" date="2019-06" db="EMBL/GenBank/DDBJ databases">
        <title>Whole genome sequence for Cellvibrionaceae sp. R142.</title>
        <authorList>
            <person name="Wang G."/>
        </authorList>
    </citation>
    <scope>NUCLEOTIDE SEQUENCE [LARGE SCALE GENOMIC DNA]</scope>
    <source>
        <strain evidence="2 3">R142</strain>
    </source>
</reference>
<evidence type="ECO:0000313" key="3">
    <source>
        <dbReference type="Proteomes" id="UP000319732"/>
    </source>
</evidence>
<proteinExistence type="predicted"/>
<evidence type="ECO:0000313" key="2">
    <source>
        <dbReference type="EMBL" id="TQV78045.1"/>
    </source>
</evidence>
<protein>
    <submittedName>
        <fullName evidence="2">VOC family protein</fullName>
    </submittedName>
</protein>
<accession>A0A545TLE5</accession>
<dbReference type="InterPro" id="IPR029068">
    <property type="entry name" value="Glyas_Bleomycin-R_OHBP_Dase"/>
</dbReference>
<sequence>MTQTARNMPIWVFWMAGAPASNNWAGSRKAFNHMSGFIVNIDVPDLNAAIDFYVEGLGFNYLRTLLGRSVAELGMAGTKVYLIEQPAGTRPVPSLNTLRSYTRHWTPIHIDIVVDDIAAAVDKALAAGAVRAGRQTTHPWGTLAPLADPFGHGICLVAFSKVGYDAVADK</sequence>
<dbReference type="EMBL" id="VHSG01000013">
    <property type="protein sequence ID" value="TQV78045.1"/>
    <property type="molecule type" value="Genomic_DNA"/>
</dbReference>
<organism evidence="2 3">
    <name type="scientific">Exilibacterium tricleocarpae</name>
    <dbReference type="NCBI Taxonomy" id="2591008"/>
    <lineage>
        <taxon>Bacteria</taxon>
        <taxon>Pseudomonadati</taxon>
        <taxon>Pseudomonadota</taxon>
        <taxon>Gammaproteobacteria</taxon>
        <taxon>Cellvibrionales</taxon>
        <taxon>Cellvibrionaceae</taxon>
        <taxon>Exilibacterium</taxon>
    </lineage>
</organism>